<evidence type="ECO:0000313" key="3">
    <source>
        <dbReference type="Proteomes" id="UP001589747"/>
    </source>
</evidence>
<dbReference type="RefSeq" id="WP_377502485.1">
    <property type="nucleotide sequence ID" value="NZ_JBHMDO010000053.1"/>
</dbReference>
<feature type="transmembrane region" description="Helical" evidence="1">
    <location>
        <begin position="6"/>
        <end position="26"/>
    </location>
</feature>
<dbReference type="Proteomes" id="UP001589747">
    <property type="component" value="Unassembled WGS sequence"/>
</dbReference>
<keyword evidence="1" id="KW-0812">Transmembrane</keyword>
<sequence length="40" mass="4307">MVNVMAVFKGIGYGVVAIGLVPFMFVKALQDYADSITPML</sequence>
<keyword evidence="1" id="KW-1133">Transmembrane helix</keyword>
<accession>A0ABV5KZV7</accession>
<name>A0ABV5KZV7_9BACL</name>
<keyword evidence="3" id="KW-1185">Reference proteome</keyword>
<gene>
    <name evidence="2" type="ORF">ACFFSY_32880</name>
</gene>
<dbReference type="EMBL" id="JBHMDO010000053">
    <property type="protein sequence ID" value="MFB9330762.1"/>
    <property type="molecule type" value="Genomic_DNA"/>
</dbReference>
<evidence type="ECO:0000313" key="2">
    <source>
        <dbReference type="EMBL" id="MFB9330762.1"/>
    </source>
</evidence>
<keyword evidence="1" id="KW-0472">Membrane</keyword>
<protein>
    <submittedName>
        <fullName evidence="2">Uncharacterized protein</fullName>
    </submittedName>
</protein>
<evidence type="ECO:0000256" key="1">
    <source>
        <dbReference type="SAM" id="Phobius"/>
    </source>
</evidence>
<organism evidence="2 3">
    <name type="scientific">Paenibacillus aurantiacus</name>
    <dbReference type="NCBI Taxonomy" id="1936118"/>
    <lineage>
        <taxon>Bacteria</taxon>
        <taxon>Bacillati</taxon>
        <taxon>Bacillota</taxon>
        <taxon>Bacilli</taxon>
        <taxon>Bacillales</taxon>
        <taxon>Paenibacillaceae</taxon>
        <taxon>Paenibacillus</taxon>
    </lineage>
</organism>
<reference evidence="2 3" key="1">
    <citation type="submission" date="2024-09" db="EMBL/GenBank/DDBJ databases">
        <authorList>
            <person name="Sun Q."/>
            <person name="Mori K."/>
        </authorList>
    </citation>
    <scope>NUCLEOTIDE SEQUENCE [LARGE SCALE GENOMIC DNA]</scope>
    <source>
        <strain evidence="2 3">TISTR 2452</strain>
    </source>
</reference>
<proteinExistence type="predicted"/>
<comment type="caution">
    <text evidence="2">The sequence shown here is derived from an EMBL/GenBank/DDBJ whole genome shotgun (WGS) entry which is preliminary data.</text>
</comment>